<evidence type="ECO:0000313" key="2">
    <source>
        <dbReference type="Proteomes" id="UP000253606"/>
    </source>
</evidence>
<sequence length="74" mass="8516">MPIEQKRVDVGLVNDGAQFIDCDLAVRDDEQVYIRPLAGIRQVTTRTENPDFVDPWGLAELQNMRIQIHGYWST</sequence>
<dbReference type="AlphaFoldDB" id="A0A2Z5G0U8"/>
<keyword evidence="2" id="KW-1185">Reference proteome</keyword>
<name>A0A2Z5G0U8_9BACT</name>
<accession>A0A2Z5G0U8</accession>
<proteinExistence type="predicted"/>
<dbReference type="KEGG" id="abas:ACPOL_3380"/>
<organism evidence="1 2">
    <name type="scientific">Acidisarcina polymorpha</name>
    <dbReference type="NCBI Taxonomy" id="2211140"/>
    <lineage>
        <taxon>Bacteria</taxon>
        <taxon>Pseudomonadati</taxon>
        <taxon>Acidobacteriota</taxon>
        <taxon>Terriglobia</taxon>
        <taxon>Terriglobales</taxon>
        <taxon>Acidobacteriaceae</taxon>
        <taxon>Acidisarcina</taxon>
    </lineage>
</organism>
<reference evidence="1 2" key="1">
    <citation type="journal article" date="2018" name="Front. Microbiol.">
        <title>Hydrolytic Capabilities as a Key to Environmental Success: Chitinolytic and Cellulolytic Acidobacteria From Acidic Sub-arctic Soils and Boreal Peatlands.</title>
        <authorList>
            <person name="Belova S.E."/>
            <person name="Ravin N.V."/>
            <person name="Pankratov T.A."/>
            <person name="Rakitin A.L."/>
            <person name="Ivanova A.A."/>
            <person name="Beletsky A.V."/>
            <person name="Mardanov A.V."/>
            <person name="Sinninghe Damste J.S."/>
            <person name="Dedysh S.N."/>
        </authorList>
    </citation>
    <scope>NUCLEOTIDE SEQUENCE [LARGE SCALE GENOMIC DNA]</scope>
    <source>
        <strain evidence="1 2">SBC82</strain>
    </source>
</reference>
<dbReference type="Proteomes" id="UP000253606">
    <property type="component" value="Chromosome"/>
</dbReference>
<gene>
    <name evidence="1" type="ORF">ACPOL_3380</name>
</gene>
<evidence type="ECO:0000313" key="1">
    <source>
        <dbReference type="EMBL" id="AXC12669.1"/>
    </source>
</evidence>
<dbReference type="EMBL" id="CP030840">
    <property type="protein sequence ID" value="AXC12669.1"/>
    <property type="molecule type" value="Genomic_DNA"/>
</dbReference>
<protein>
    <submittedName>
        <fullName evidence="1">Uncharacterized protein</fullName>
    </submittedName>
</protein>